<dbReference type="STRING" id="388467.A19Y_0059"/>
<protein>
    <recommendedName>
        <fullName evidence="3">PIN domain-containing protein</fullName>
    </recommendedName>
</protein>
<evidence type="ECO:0000313" key="2">
    <source>
        <dbReference type="Proteomes" id="UP000027395"/>
    </source>
</evidence>
<evidence type="ECO:0008006" key="3">
    <source>
        <dbReference type="Google" id="ProtNLM"/>
    </source>
</evidence>
<reference evidence="1 2" key="1">
    <citation type="journal article" date="2014" name="Appl. Environ. Microbiol.">
        <title>Elucidation of insertion elements encoded on plasmids and in vitro construction of shuttle vectors from the toxic cyanobacterium Planktothrix.</title>
        <authorList>
            <person name="Christiansen G."/>
            <person name="Goesmann A."/>
            <person name="Kurmayer R."/>
        </authorList>
    </citation>
    <scope>NUCLEOTIDE SEQUENCE [LARGE SCALE GENOMIC DNA]</scope>
    <source>
        <strain evidence="1 2">NIVA-CYA 126/8</strain>
    </source>
</reference>
<dbReference type="GO" id="GO:0004521">
    <property type="term" value="F:RNA endonuclease activity"/>
    <property type="evidence" value="ECO:0007669"/>
    <property type="project" value="InterPro"/>
</dbReference>
<keyword evidence="2" id="KW-1185">Reference proteome</keyword>
<dbReference type="GeneID" id="77286355"/>
<dbReference type="AlphaFoldDB" id="A0A073CMZ4"/>
<dbReference type="GO" id="GO:0016075">
    <property type="term" value="P:rRNA catabolic process"/>
    <property type="evidence" value="ECO:0007669"/>
    <property type="project" value="TreeGrafter"/>
</dbReference>
<proteinExistence type="predicted"/>
<evidence type="ECO:0000313" key="1">
    <source>
        <dbReference type="EMBL" id="KEI65310.1"/>
    </source>
</evidence>
<dbReference type="Proteomes" id="UP000027395">
    <property type="component" value="Chromosome"/>
</dbReference>
<dbReference type="eggNOG" id="COG2402">
    <property type="taxonomic scope" value="Bacteria"/>
</dbReference>
<dbReference type="PANTHER" id="PTHR42188">
    <property type="entry name" value="23S RRNA-SPECIFIC ENDONUCLEASE VAPC20"/>
    <property type="match status" value="1"/>
</dbReference>
<sequence length="136" mass="15996">MRVIFADTFYWIALINPQDQWYPKVIKVSQFLGTMKLVTTDEVLTELLTFYANSGIQQRQRTVNFVKNIINDPDIQVIEQTHQFFLSGFSLYEQRMDKGYSLTDCISMQTMCNLEIQEVLTHDKHFTQEGFTILLQ</sequence>
<dbReference type="HOGENOM" id="CLU_136715_1_1_3"/>
<dbReference type="PANTHER" id="PTHR42188:SF1">
    <property type="entry name" value="23S RRNA-SPECIFIC ENDONUCLEASE VAPC20"/>
    <property type="match status" value="1"/>
</dbReference>
<dbReference type="SUPFAM" id="SSF88723">
    <property type="entry name" value="PIN domain-like"/>
    <property type="match status" value="1"/>
</dbReference>
<dbReference type="RefSeq" id="WP_042151005.1">
    <property type="nucleotide sequence ID" value="NZ_CM002803.1"/>
</dbReference>
<dbReference type="Gene3D" id="3.40.50.1010">
    <property type="entry name" value="5'-nuclease"/>
    <property type="match status" value="1"/>
</dbReference>
<dbReference type="PATRIC" id="fig|388467.6.peg.7"/>
<dbReference type="EMBL" id="CM002803">
    <property type="protein sequence ID" value="KEI65310.1"/>
    <property type="molecule type" value="Genomic_DNA"/>
</dbReference>
<dbReference type="InterPro" id="IPR029060">
    <property type="entry name" value="PIN-like_dom_sf"/>
</dbReference>
<name>A0A073CMZ4_PLAA1</name>
<dbReference type="InterPro" id="IPR039018">
    <property type="entry name" value="VapC20-like"/>
</dbReference>
<gene>
    <name evidence="1" type="ORF">A19Y_0059</name>
</gene>
<accession>A0A073CMZ4</accession>
<organism evidence="1 2">
    <name type="scientific">Planktothrix agardhii (strain NIVA-CYA 126/8)</name>
    <dbReference type="NCBI Taxonomy" id="388467"/>
    <lineage>
        <taxon>Bacteria</taxon>
        <taxon>Bacillati</taxon>
        <taxon>Cyanobacteriota</taxon>
        <taxon>Cyanophyceae</taxon>
        <taxon>Oscillatoriophycideae</taxon>
        <taxon>Oscillatoriales</taxon>
        <taxon>Microcoleaceae</taxon>
        <taxon>Planktothrix</taxon>
    </lineage>
</organism>